<organism evidence="1 2">
    <name type="scientific">Nitrosomonas communis</name>
    <dbReference type="NCBI Taxonomy" id="44574"/>
    <lineage>
        <taxon>Bacteria</taxon>
        <taxon>Pseudomonadati</taxon>
        <taxon>Pseudomonadota</taxon>
        <taxon>Betaproteobacteria</taxon>
        <taxon>Nitrosomonadales</taxon>
        <taxon>Nitrosomonadaceae</taxon>
        <taxon>Nitrosomonas</taxon>
    </lineage>
</organism>
<reference evidence="2" key="1">
    <citation type="submission" date="2016-10" db="EMBL/GenBank/DDBJ databases">
        <authorList>
            <person name="Varghese N."/>
            <person name="Submissions S."/>
        </authorList>
    </citation>
    <scope>NUCLEOTIDE SEQUENCE [LARGE SCALE GENOMIC DNA]</scope>
    <source>
        <strain evidence="2">Nm44</strain>
    </source>
</reference>
<dbReference type="EMBL" id="FOUB01000004">
    <property type="protein sequence ID" value="SFL76796.1"/>
    <property type="molecule type" value="Genomic_DNA"/>
</dbReference>
<proteinExistence type="predicted"/>
<evidence type="ECO:0000313" key="2">
    <source>
        <dbReference type="Proteomes" id="UP000183287"/>
    </source>
</evidence>
<dbReference type="RefSeq" id="WP_074903386.1">
    <property type="nucleotide sequence ID" value="NZ_FOUB01000004.1"/>
</dbReference>
<name>A0A1I4KEA4_9PROT</name>
<evidence type="ECO:0000313" key="1">
    <source>
        <dbReference type="EMBL" id="SFL76796.1"/>
    </source>
</evidence>
<accession>A0A1I4KEA4</accession>
<keyword evidence="2" id="KW-1185">Reference proteome</keyword>
<dbReference type="AlphaFoldDB" id="A0A1I4KEA4"/>
<protein>
    <submittedName>
        <fullName evidence="1">Uncharacterized protein</fullName>
    </submittedName>
</protein>
<sequence>MKKDKTQYRYSYCSNEARCTTMADAKRLYGHHVRKQWQSIQGTRYRYKLLDVELNLALSLNEAP</sequence>
<gene>
    <name evidence="1" type="ORF">SAMN05421863_100411</name>
</gene>
<dbReference type="Proteomes" id="UP000183287">
    <property type="component" value="Unassembled WGS sequence"/>
</dbReference>